<feature type="transmembrane region" description="Helical" evidence="1">
    <location>
        <begin position="127"/>
        <end position="149"/>
    </location>
</feature>
<dbReference type="OrthoDB" id="266591at2"/>
<dbReference type="GO" id="GO:0140359">
    <property type="term" value="F:ABC-type transporter activity"/>
    <property type="evidence" value="ECO:0007669"/>
    <property type="project" value="InterPro"/>
</dbReference>
<protein>
    <submittedName>
        <fullName evidence="2">ABC-2 family transporter protein</fullName>
    </submittedName>
</protein>
<keyword evidence="1" id="KW-0812">Transmembrane</keyword>
<name>A0A5B9P9D6_9BACT</name>
<keyword evidence="1" id="KW-1133">Transmembrane helix</keyword>
<dbReference type="AlphaFoldDB" id="A0A5B9P9D6"/>
<dbReference type="Pfam" id="PF12679">
    <property type="entry name" value="ABC2_membrane_2"/>
    <property type="match status" value="1"/>
</dbReference>
<dbReference type="KEGG" id="mff:MFFC18_13990"/>
<organism evidence="2 3">
    <name type="scientific">Mariniblastus fucicola</name>
    <dbReference type="NCBI Taxonomy" id="980251"/>
    <lineage>
        <taxon>Bacteria</taxon>
        <taxon>Pseudomonadati</taxon>
        <taxon>Planctomycetota</taxon>
        <taxon>Planctomycetia</taxon>
        <taxon>Pirellulales</taxon>
        <taxon>Pirellulaceae</taxon>
        <taxon>Mariniblastus</taxon>
    </lineage>
</organism>
<gene>
    <name evidence="2" type="ORF">MFFC18_13990</name>
</gene>
<dbReference type="EMBL" id="CP042912">
    <property type="protein sequence ID" value="QEG21542.1"/>
    <property type="molecule type" value="Genomic_DNA"/>
</dbReference>
<dbReference type="GO" id="GO:0005886">
    <property type="term" value="C:plasma membrane"/>
    <property type="evidence" value="ECO:0007669"/>
    <property type="project" value="UniProtKB-SubCell"/>
</dbReference>
<evidence type="ECO:0000313" key="3">
    <source>
        <dbReference type="Proteomes" id="UP000322214"/>
    </source>
</evidence>
<feature type="transmembrane region" description="Helical" evidence="1">
    <location>
        <begin position="286"/>
        <end position="307"/>
    </location>
</feature>
<dbReference type="STRING" id="980251.GCA_001642875_00372"/>
<keyword evidence="3" id="KW-1185">Reference proteome</keyword>
<accession>A0A5B9P9D6</accession>
<dbReference type="PANTHER" id="PTHR37305:SF2">
    <property type="entry name" value="BACITRACIN TRANSPORT PERMEASE PROTEIN BCRB"/>
    <property type="match status" value="1"/>
</dbReference>
<feature type="transmembrane region" description="Helical" evidence="1">
    <location>
        <begin position="16"/>
        <end position="36"/>
    </location>
</feature>
<dbReference type="RefSeq" id="WP_075083172.1">
    <property type="nucleotide sequence ID" value="NZ_CP042912.1"/>
</dbReference>
<keyword evidence="1" id="KW-0472">Membrane</keyword>
<dbReference type="PANTHER" id="PTHR37305">
    <property type="entry name" value="INTEGRAL MEMBRANE PROTEIN-RELATED"/>
    <property type="match status" value="1"/>
</dbReference>
<sequence>MNVNQALRRKYFAESWLLWLSIAIGIAIFCWVRVHVVGEFDTSQFKQIVDLLPQDWRKFSSVDFDWLVSYLGRTALTLDEPMLLMLICSWCIVRGSDVVSGELGRGTMEMLLAQPVSRMKIWWTHALWTFMGMVGLVAVTWLFMAIGIWTTSVEETTYLELNFGVTQIPLTFAEPVTNTVEMSSHVNPMMFLPGVVNLFSLCFFLGGFSAWCSSMDRFRWRTLGIVAGFYFLQGGMKVLAMASESWSWIRFISVFGYYGPANSIETAQKNVWDCFTFFKFGSQGQFMPAPLLNNLLLIALGVALYYFGSRIFKTRDLPAPI</sequence>
<evidence type="ECO:0000256" key="1">
    <source>
        <dbReference type="SAM" id="Phobius"/>
    </source>
</evidence>
<feature type="transmembrane region" description="Helical" evidence="1">
    <location>
        <begin position="223"/>
        <end position="242"/>
    </location>
</feature>
<proteinExistence type="predicted"/>
<feature type="transmembrane region" description="Helical" evidence="1">
    <location>
        <begin position="190"/>
        <end position="211"/>
    </location>
</feature>
<evidence type="ECO:0000313" key="2">
    <source>
        <dbReference type="EMBL" id="QEG21542.1"/>
    </source>
</evidence>
<dbReference type="Proteomes" id="UP000322214">
    <property type="component" value="Chromosome"/>
</dbReference>
<reference evidence="2 3" key="1">
    <citation type="submission" date="2019-08" db="EMBL/GenBank/DDBJ databases">
        <title>Deep-cultivation of Planctomycetes and their phenomic and genomic characterization uncovers novel biology.</title>
        <authorList>
            <person name="Wiegand S."/>
            <person name="Jogler M."/>
            <person name="Boedeker C."/>
            <person name="Pinto D."/>
            <person name="Vollmers J."/>
            <person name="Rivas-Marin E."/>
            <person name="Kohn T."/>
            <person name="Peeters S.H."/>
            <person name="Heuer A."/>
            <person name="Rast P."/>
            <person name="Oberbeckmann S."/>
            <person name="Bunk B."/>
            <person name="Jeske O."/>
            <person name="Meyerdierks A."/>
            <person name="Storesund J.E."/>
            <person name="Kallscheuer N."/>
            <person name="Luecker S."/>
            <person name="Lage O.M."/>
            <person name="Pohl T."/>
            <person name="Merkel B.J."/>
            <person name="Hornburger P."/>
            <person name="Mueller R.-W."/>
            <person name="Bruemmer F."/>
            <person name="Labrenz M."/>
            <person name="Spormann A.M."/>
            <person name="Op den Camp H."/>
            <person name="Overmann J."/>
            <person name="Amann R."/>
            <person name="Jetten M.S.M."/>
            <person name="Mascher T."/>
            <person name="Medema M.H."/>
            <person name="Devos D.P."/>
            <person name="Kaster A.-K."/>
            <person name="Ovreas L."/>
            <person name="Rohde M."/>
            <person name="Galperin M.Y."/>
            <person name="Jogler C."/>
        </authorList>
    </citation>
    <scope>NUCLEOTIDE SEQUENCE [LARGE SCALE GENOMIC DNA]</scope>
    <source>
        <strain evidence="2 3">FC18</strain>
    </source>
</reference>